<gene>
    <name evidence="2" type="ORF">HO173_010091</name>
</gene>
<protein>
    <submittedName>
        <fullName evidence="2">Uncharacterized protein</fullName>
    </submittedName>
</protein>
<keyword evidence="1" id="KW-0732">Signal</keyword>
<accession>A0A8H6FNH9</accession>
<dbReference type="OrthoDB" id="5291872at2759"/>
<dbReference type="Proteomes" id="UP000578531">
    <property type="component" value="Unassembled WGS sequence"/>
</dbReference>
<evidence type="ECO:0000256" key="1">
    <source>
        <dbReference type="SAM" id="SignalP"/>
    </source>
</evidence>
<evidence type="ECO:0000313" key="3">
    <source>
        <dbReference type="Proteomes" id="UP000578531"/>
    </source>
</evidence>
<feature type="chain" id="PRO_5034534336" evidence="1">
    <location>
        <begin position="18"/>
        <end position="140"/>
    </location>
</feature>
<reference evidence="2 3" key="1">
    <citation type="journal article" date="2020" name="Genomics">
        <title>Complete, high-quality genomes from long-read metagenomic sequencing of two wolf lichen thalli reveals enigmatic genome architecture.</title>
        <authorList>
            <person name="McKenzie S.K."/>
            <person name="Walston R.F."/>
            <person name="Allen J.L."/>
        </authorList>
    </citation>
    <scope>NUCLEOTIDE SEQUENCE [LARGE SCALE GENOMIC DNA]</scope>
    <source>
        <strain evidence="2">WasteWater2</strain>
    </source>
</reference>
<dbReference type="RefSeq" id="XP_037161221.1">
    <property type="nucleotide sequence ID" value="XM_037311977.1"/>
</dbReference>
<dbReference type="AlphaFoldDB" id="A0A8H6FNH9"/>
<comment type="caution">
    <text evidence="2">The sequence shown here is derived from an EMBL/GenBank/DDBJ whole genome shotgun (WGS) entry which is preliminary data.</text>
</comment>
<dbReference type="GeneID" id="59291738"/>
<sequence length="140" mass="14863">MHFFSFSLLSLLPLTIALQTIYLATDSSSGQQGTYIAFFSDSDPCNDGTRFGFLPQGFNNCNQNLTISGHPDITFTGCEPYTGYPGSLPTGVSDGGTRALKCVPATNPPSATSGPDSEYGVYEICNTNNGGFVDVIEYCS</sequence>
<keyword evidence="3" id="KW-1185">Reference proteome</keyword>
<name>A0A8H6FNH9_9LECA</name>
<dbReference type="EMBL" id="JACCJC010000054">
    <property type="protein sequence ID" value="KAF6231789.1"/>
    <property type="molecule type" value="Genomic_DNA"/>
</dbReference>
<proteinExistence type="predicted"/>
<evidence type="ECO:0000313" key="2">
    <source>
        <dbReference type="EMBL" id="KAF6231789.1"/>
    </source>
</evidence>
<organism evidence="2 3">
    <name type="scientific">Letharia columbiana</name>
    <dbReference type="NCBI Taxonomy" id="112416"/>
    <lineage>
        <taxon>Eukaryota</taxon>
        <taxon>Fungi</taxon>
        <taxon>Dikarya</taxon>
        <taxon>Ascomycota</taxon>
        <taxon>Pezizomycotina</taxon>
        <taxon>Lecanoromycetes</taxon>
        <taxon>OSLEUM clade</taxon>
        <taxon>Lecanoromycetidae</taxon>
        <taxon>Lecanorales</taxon>
        <taxon>Lecanorineae</taxon>
        <taxon>Parmeliaceae</taxon>
        <taxon>Letharia</taxon>
    </lineage>
</organism>
<feature type="signal peptide" evidence="1">
    <location>
        <begin position="1"/>
        <end position="17"/>
    </location>
</feature>